<reference evidence="2 4" key="2">
    <citation type="journal article" date="2017" name="Infect. Genet. Evol.">
        <title>The new phylogeny of the genus Mycobacterium: The old and the news.</title>
        <authorList>
            <person name="Tortoli E."/>
            <person name="Fedrizzi T."/>
            <person name="Meehan C.J."/>
            <person name="Trovato A."/>
            <person name="Grottola A."/>
            <person name="Giacobazzi E."/>
            <person name="Serpini G.F."/>
            <person name="Tagliazucchi S."/>
            <person name="Fabio A."/>
            <person name="Bettua C."/>
            <person name="Bertorelli R."/>
            <person name="Frascaro F."/>
            <person name="De Sanctis V."/>
            <person name="Pecorari M."/>
            <person name="Jousson O."/>
            <person name="Segata N."/>
            <person name="Cirillo D.M."/>
        </authorList>
    </citation>
    <scope>NUCLEOTIDE SEQUENCE [LARGE SCALE GENOMIC DNA]</scope>
    <source>
        <strain evidence="2 4">NCTC 12882</strain>
    </source>
</reference>
<gene>
    <name evidence="1" type="ORF">AWB95_15655</name>
    <name evidence="2" type="ORF">CQY23_10890</name>
</gene>
<proteinExistence type="predicted"/>
<name>A0A1X1RNG5_MYCCE</name>
<dbReference type="STRING" id="28045.AWB95_15655"/>
<evidence type="ECO:0000313" key="4">
    <source>
        <dbReference type="Proteomes" id="UP000230971"/>
    </source>
</evidence>
<organism evidence="1 3">
    <name type="scientific">Mycobacterium celatum</name>
    <dbReference type="NCBI Taxonomy" id="28045"/>
    <lineage>
        <taxon>Bacteria</taxon>
        <taxon>Bacillati</taxon>
        <taxon>Actinomycetota</taxon>
        <taxon>Actinomycetes</taxon>
        <taxon>Mycobacteriales</taxon>
        <taxon>Mycobacteriaceae</taxon>
        <taxon>Mycobacterium</taxon>
    </lineage>
</organism>
<dbReference type="Proteomes" id="UP000193907">
    <property type="component" value="Unassembled WGS sequence"/>
</dbReference>
<dbReference type="OrthoDB" id="3872623at2"/>
<dbReference type="Proteomes" id="UP000230971">
    <property type="component" value="Unassembled WGS sequence"/>
</dbReference>
<dbReference type="AlphaFoldDB" id="A0A1X1RNG5"/>
<evidence type="ECO:0000313" key="1">
    <source>
        <dbReference type="EMBL" id="ORV10324.1"/>
    </source>
</evidence>
<dbReference type="EMBL" id="LQOM01000035">
    <property type="protein sequence ID" value="ORV10324.1"/>
    <property type="molecule type" value="Genomic_DNA"/>
</dbReference>
<reference evidence="1 3" key="1">
    <citation type="submission" date="2016-01" db="EMBL/GenBank/DDBJ databases">
        <title>The new phylogeny of the genus Mycobacterium.</title>
        <authorList>
            <person name="Tarcisio F."/>
            <person name="Conor M."/>
            <person name="Antonella G."/>
            <person name="Elisabetta G."/>
            <person name="Giulia F.S."/>
            <person name="Sara T."/>
            <person name="Anna F."/>
            <person name="Clotilde B."/>
            <person name="Roberto B."/>
            <person name="Veronica D.S."/>
            <person name="Fabio R."/>
            <person name="Monica P."/>
            <person name="Olivier J."/>
            <person name="Enrico T."/>
            <person name="Nicola S."/>
        </authorList>
    </citation>
    <scope>NUCLEOTIDE SEQUENCE [LARGE SCALE GENOMIC DNA]</scope>
    <source>
        <strain evidence="1 3">DSM 44243</strain>
    </source>
</reference>
<accession>A0A1X1RNG5</accession>
<protein>
    <submittedName>
        <fullName evidence="1">Uncharacterized protein</fullName>
    </submittedName>
</protein>
<keyword evidence="3" id="KW-1185">Reference proteome</keyword>
<sequence length="73" mass="8046">MFPIDPTADGSRRAWFGCPQCNHGVGCDECISGRNCGDHWQYLLSNEAWLLHLQCPDCGHLWSIDSRPATGAA</sequence>
<evidence type="ECO:0000313" key="3">
    <source>
        <dbReference type="Proteomes" id="UP000193907"/>
    </source>
</evidence>
<evidence type="ECO:0000313" key="2">
    <source>
        <dbReference type="EMBL" id="PIB78926.1"/>
    </source>
</evidence>
<comment type="caution">
    <text evidence="1">The sequence shown here is derived from an EMBL/GenBank/DDBJ whole genome shotgun (WGS) entry which is preliminary data.</text>
</comment>
<dbReference type="EMBL" id="PDKV01000011">
    <property type="protein sequence ID" value="PIB78926.1"/>
    <property type="molecule type" value="Genomic_DNA"/>
</dbReference>
<dbReference type="RefSeq" id="WP_062541079.1">
    <property type="nucleotide sequence ID" value="NZ_BBUN01000319.1"/>
</dbReference>